<sequence>MLNVSCEVMQRRLTVAREAKGLCVSLALGHHGIIGYKLSPSEGNPAVGNPRVPKTAGVSNMVGGAARVPGRVPTPAEAPNKTRECKQKPGRSP</sequence>
<comment type="caution">
    <text evidence="2">The sequence shown here is derived from an EMBL/GenBank/DDBJ whole genome shotgun (WGS) entry which is preliminary data.</text>
</comment>
<accession>A0ABR3NZV8</accession>
<reference evidence="2 3" key="1">
    <citation type="submission" date="2023-09" db="EMBL/GenBank/DDBJ databases">
        <authorList>
            <person name="Wang M."/>
        </authorList>
    </citation>
    <scope>NUCLEOTIDE SEQUENCE [LARGE SCALE GENOMIC DNA]</scope>
    <source>
        <strain evidence="2">GT-2023</strain>
        <tissue evidence="2">Liver</tissue>
    </source>
</reference>
<organism evidence="2 3">
    <name type="scientific">Cirrhinus molitorella</name>
    <name type="common">mud carp</name>
    <dbReference type="NCBI Taxonomy" id="172907"/>
    <lineage>
        <taxon>Eukaryota</taxon>
        <taxon>Metazoa</taxon>
        <taxon>Chordata</taxon>
        <taxon>Craniata</taxon>
        <taxon>Vertebrata</taxon>
        <taxon>Euteleostomi</taxon>
        <taxon>Actinopterygii</taxon>
        <taxon>Neopterygii</taxon>
        <taxon>Teleostei</taxon>
        <taxon>Ostariophysi</taxon>
        <taxon>Cypriniformes</taxon>
        <taxon>Cyprinidae</taxon>
        <taxon>Labeoninae</taxon>
        <taxon>Labeonini</taxon>
        <taxon>Cirrhinus</taxon>
    </lineage>
</organism>
<gene>
    <name evidence="2" type="ORF">QQF64_001373</name>
</gene>
<evidence type="ECO:0000313" key="2">
    <source>
        <dbReference type="EMBL" id="KAL1282570.1"/>
    </source>
</evidence>
<proteinExistence type="predicted"/>
<evidence type="ECO:0000256" key="1">
    <source>
        <dbReference type="SAM" id="MobiDB-lite"/>
    </source>
</evidence>
<name>A0ABR3NZV8_9TELE</name>
<feature type="region of interest" description="Disordered" evidence="1">
    <location>
        <begin position="39"/>
        <end position="93"/>
    </location>
</feature>
<protein>
    <submittedName>
        <fullName evidence="2">Uncharacterized protein</fullName>
    </submittedName>
</protein>
<evidence type="ECO:0000313" key="3">
    <source>
        <dbReference type="Proteomes" id="UP001558613"/>
    </source>
</evidence>
<dbReference type="EMBL" id="JAYMGO010000001">
    <property type="protein sequence ID" value="KAL1282570.1"/>
    <property type="molecule type" value="Genomic_DNA"/>
</dbReference>
<dbReference type="Proteomes" id="UP001558613">
    <property type="component" value="Unassembled WGS sequence"/>
</dbReference>
<keyword evidence="3" id="KW-1185">Reference proteome</keyword>